<gene>
    <name evidence="3" type="ORF">BHE75_00257</name>
</gene>
<keyword evidence="1 3" id="KW-0808">Transferase</keyword>
<dbReference type="EMBL" id="MIPT01000001">
    <property type="protein sequence ID" value="OHT18286.1"/>
    <property type="molecule type" value="Genomic_DNA"/>
</dbReference>
<organism evidence="3 4">
    <name type="scientific">Edaphosphingomonas haloaromaticamans</name>
    <dbReference type="NCBI Taxonomy" id="653954"/>
    <lineage>
        <taxon>Bacteria</taxon>
        <taxon>Pseudomonadati</taxon>
        <taxon>Pseudomonadota</taxon>
        <taxon>Alphaproteobacteria</taxon>
        <taxon>Sphingomonadales</taxon>
        <taxon>Rhizorhabdaceae</taxon>
        <taxon>Edaphosphingomonas</taxon>
    </lineage>
</organism>
<name>A0A1S1H9H4_9SPHN</name>
<proteinExistence type="predicted"/>
<protein>
    <submittedName>
        <fullName evidence="3">Glycosyl transferases group 1</fullName>
    </submittedName>
</protein>
<dbReference type="Proteomes" id="UP000179467">
    <property type="component" value="Unassembled WGS sequence"/>
</dbReference>
<evidence type="ECO:0000256" key="1">
    <source>
        <dbReference type="ARBA" id="ARBA00022679"/>
    </source>
</evidence>
<reference evidence="3 4" key="1">
    <citation type="submission" date="2016-09" db="EMBL/GenBank/DDBJ databases">
        <title>Metabolic pathway, cell adaptation mechanisms and a novel monoxygenase revealed through proteogenomic-transcription analysis of a Sphingomonas haloaromaticamans strain degrading the fungicide ortho-phenylphenol.</title>
        <authorList>
            <person name="Perruchon C."/>
            <person name="Papadopoulou E.S."/>
            <person name="Rousidou C."/>
            <person name="Vasileiadis S."/>
            <person name="Tanou G."/>
            <person name="Amoutzias G."/>
            <person name="Molassiotis A."/>
            <person name="Karpouzas D.G."/>
        </authorList>
    </citation>
    <scope>NUCLEOTIDE SEQUENCE [LARGE SCALE GENOMIC DNA]</scope>
    <source>
        <strain evidence="3 4">P3</strain>
    </source>
</reference>
<keyword evidence="4" id="KW-1185">Reference proteome</keyword>
<evidence type="ECO:0000313" key="4">
    <source>
        <dbReference type="Proteomes" id="UP000179467"/>
    </source>
</evidence>
<dbReference type="AlphaFoldDB" id="A0A1S1H9H4"/>
<dbReference type="InterPro" id="IPR001296">
    <property type="entry name" value="Glyco_trans_1"/>
</dbReference>
<evidence type="ECO:0000313" key="3">
    <source>
        <dbReference type="EMBL" id="OHT18286.1"/>
    </source>
</evidence>
<dbReference type="Pfam" id="PF00534">
    <property type="entry name" value="Glycos_transf_1"/>
    <property type="match status" value="1"/>
</dbReference>
<dbReference type="Gene3D" id="3.40.50.2000">
    <property type="entry name" value="Glycogen Phosphorylase B"/>
    <property type="match status" value="1"/>
</dbReference>
<dbReference type="SUPFAM" id="SSF53756">
    <property type="entry name" value="UDP-Glycosyltransferase/glycogen phosphorylase"/>
    <property type="match status" value="1"/>
</dbReference>
<dbReference type="PANTHER" id="PTHR46401">
    <property type="entry name" value="GLYCOSYLTRANSFERASE WBBK-RELATED"/>
    <property type="match status" value="1"/>
</dbReference>
<dbReference type="PANTHER" id="PTHR46401:SF2">
    <property type="entry name" value="GLYCOSYLTRANSFERASE WBBK-RELATED"/>
    <property type="match status" value="1"/>
</dbReference>
<dbReference type="GO" id="GO:0016757">
    <property type="term" value="F:glycosyltransferase activity"/>
    <property type="evidence" value="ECO:0007669"/>
    <property type="project" value="InterPro"/>
</dbReference>
<accession>A0A1S1H9H4</accession>
<evidence type="ECO:0000259" key="2">
    <source>
        <dbReference type="Pfam" id="PF00534"/>
    </source>
</evidence>
<comment type="caution">
    <text evidence="3">The sequence shown here is derived from an EMBL/GenBank/DDBJ whole genome shotgun (WGS) entry which is preliminary data.</text>
</comment>
<dbReference type="CDD" id="cd03809">
    <property type="entry name" value="GT4_MtfB-like"/>
    <property type="match status" value="1"/>
</dbReference>
<feature type="domain" description="Glycosyl transferase family 1" evidence="2">
    <location>
        <begin position="254"/>
        <end position="374"/>
    </location>
</feature>
<sequence length="436" mass="48972">MKMLFPTVMERSASQRQPTGVVRRDPVNNATPLADVEVVLDISRLISRIHHSTPTGIDRVEMAYARELLRLIPEQLSFAALHPLGPYGRLPRAAVIDFLDNLEARWSGHGEAVSRHPVLKARWMLKALWRMRPRPLPRGALGRKRVLLQSSPHHLHDERALRNILDREQARFVCLLHDLIPMEYPEYARPGGAALHRRRIDTVARHAAAVIANSDATRQAFLPYLEKEGRTIPVEVALLGLDPYGQGEVAAPAVQPYFLCLGTIEPRKNHLLLLHIWRRLSEQFGAHNIPKLMIVGRRGWENEQIVDLLDRCPALVDCVEEYGDLPDSELRVLMKGARALLMPSFAEGFGMPVAEALALGVPVVCSDLPALREVGGAVPDYLDPLDGRAWIETILDFSKENSAGREAQLSRIASWSPPEWRQHIMVVVNILANINY</sequence>